<dbReference type="AlphaFoldDB" id="A0A7W3MV69"/>
<gene>
    <name evidence="1" type="ORF">HNR21_001414</name>
</gene>
<evidence type="ECO:0000313" key="2">
    <source>
        <dbReference type="Proteomes" id="UP000539313"/>
    </source>
</evidence>
<organism evidence="1 2">
    <name type="scientific">Thermomonospora cellulosilytica</name>
    <dbReference type="NCBI Taxonomy" id="1411118"/>
    <lineage>
        <taxon>Bacteria</taxon>
        <taxon>Bacillati</taxon>
        <taxon>Actinomycetota</taxon>
        <taxon>Actinomycetes</taxon>
        <taxon>Streptosporangiales</taxon>
        <taxon>Thermomonosporaceae</taxon>
        <taxon>Thermomonospora</taxon>
    </lineage>
</organism>
<keyword evidence="2" id="KW-1185">Reference proteome</keyword>
<dbReference type="Proteomes" id="UP000539313">
    <property type="component" value="Unassembled WGS sequence"/>
</dbReference>
<evidence type="ECO:0000313" key="1">
    <source>
        <dbReference type="EMBL" id="MBA9002532.1"/>
    </source>
</evidence>
<proteinExistence type="predicted"/>
<reference evidence="1 2" key="1">
    <citation type="submission" date="2020-08" db="EMBL/GenBank/DDBJ databases">
        <title>Sequencing the genomes of 1000 actinobacteria strains.</title>
        <authorList>
            <person name="Klenk H.-P."/>
        </authorList>
    </citation>
    <scope>NUCLEOTIDE SEQUENCE [LARGE SCALE GENOMIC DNA]</scope>
    <source>
        <strain evidence="1 2">DSM 45823</strain>
    </source>
</reference>
<comment type="caution">
    <text evidence="1">The sequence shown here is derived from an EMBL/GenBank/DDBJ whole genome shotgun (WGS) entry which is preliminary data.</text>
</comment>
<name>A0A7W3MV69_9ACTN</name>
<sequence length="161" mass="16464">MSVHLVRVHPVPRRAPADGEAVVTVPGTAGMLLAALPLPPGGLAAVREPAGAVLDEHLVVQADERRWLPLADVVIGPPRSGSAALVSCDANGVLTTPRGRFQIRYEAGNDASAWVASFVHAWLVAGHDLPDLVNVPLCVDCAGAGRTGVRLSGEPAGPAAA</sequence>
<accession>A0A7W3MV69</accession>
<dbReference type="EMBL" id="JACJII010000001">
    <property type="protein sequence ID" value="MBA9002532.1"/>
    <property type="molecule type" value="Genomic_DNA"/>
</dbReference>
<protein>
    <submittedName>
        <fullName evidence="1">Uncharacterized protein</fullName>
    </submittedName>
</protein>
<dbReference type="RefSeq" id="WP_182704531.1">
    <property type="nucleotide sequence ID" value="NZ_JACJII010000001.1"/>
</dbReference>